<dbReference type="EMBL" id="CAEKDK010000002">
    <property type="protein sequence ID" value="CAB4269261.1"/>
    <property type="molecule type" value="Genomic_DNA"/>
</dbReference>
<proteinExistence type="predicted"/>
<protein>
    <submittedName>
        <fullName evidence="1">Uncharacterized protein</fullName>
    </submittedName>
</protein>
<gene>
    <name evidence="1" type="ORF">CURHAP_LOCUS14672</name>
</gene>
<name>A0A6J5TYY6_PRUAR</name>
<evidence type="ECO:0000313" key="1">
    <source>
        <dbReference type="EMBL" id="CAB4269261.1"/>
    </source>
</evidence>
<organism evidence="1 2">
    <name type="scientific">Prunus armeniaca</name>
    <name type="common">Apricot</name>
    <name type="synonym">Armeniaca vulgaris</name>
    <dbReference type="NCBI Taxonomy" id="36596"/>
    <lineage>
        <taxon>Eukaryota</taxon>
        <taxon>Viridiplantae</taxon>
        <taxon>Streptophyta</taxon>
        <taxon>Embryophyta</taxon>
        <taxon>Tracheophyta</taxon>
        <taxon>Spermatophyta</taxon>
        <taxon>Magnoliopsida</taxon>
        <taxon>eudicotyledons</taxon>
        <taxon>Gunneridae</taxon>
        <taxon>Pentapetalae</taxon>
        <taxon>rosids</taxon>
        <taxon>fabids</taxon>
        <taxon>Rosales</taxon>
        <taxon>Rosaceae</taxon>
        <taxon>Amygdaloideae</taxon>
        <taxon>Amygdaleae</taxon>
        <taxon>Prunus</taxon>
    </lineage>
</organism>
<accession>A0A6J5TYY6</accession>
<dbReference type="Proteomes" id="UP000507222">
    <property type="component" value="Unassembled WGS sequence"/>
</dbReference>
<evidence type="ECO:0000313" key="2">
    <source>
        <dbReference type="Proteomes" id="UP000507222"/>
    </source>
</evidence>
<reference evidence="1 2" key="1">
    <citation type="submission" date="2020-05" db="EMBL/GenBank/DDBJ databases">
        <authorList>
            <person name="Campoy J."/>
            <person name="Schneeberger K."/>
            <person name="Spophaly S."/>
        </authorList>
    </citation>
    <scope>NUCLEOTIDE SEQUENCE [LARGE SCALE GENOMIC DNA]</scope>
    <source>
        <strain evidence="1">PruArmRojPasFocal</strain>
    </source>
</reference>
<sequence length="78" mass="9324">MLDTSPSRIAIMSYGHHWFTGIKKYPRNSSFAHKEKNARHNAFEDCRYELCPPMVYWDKEVPPKLILRPRRRHARVNA</sequence>
<dbReference type="AlphaFoldDB" id="A0A6J5TYY6"/>